<dbReference type="OrthoDB" id="8448017at2"/>
<dbReference type="RefSeq" id="WP_078710004.1">
    <property type="nucleotide sequence ID" value="NZ_FUXL01000018.1"/>
</dbReference>
<sequence>MSKVGPQTEAQSALIHLMVAMSAADETLRDSEFRQISLILQTLPVFDGFDRDRLGSIAAEIGLLLDQTNGIDTIIEHVATSVPRKFHETAYALAVEIAASDRFASQPELRLLEMIRDRLDLDPLAVAAIERSARVRYRLPD</sequence>
<accession>A0A1T4T3V3</accession>
<dbReference type="Proteomes" id="UP000190135">
    <property type="component" value="Unassembled WGS sequence"/>
</dbReference>
<dbReference type="EMBL" id="FUXL01000018">
    <property type="protein sequence ID" value="SKA34818.1"/>
    <property type="molecule type" value="Genomic_DNA"/>
</dbReference>
<evidence type="ECO:0000313" key="2">
    <source>
        <dbReference type="EMBL" id="SKA34818.1"/>
    </source>
</evidence>
<evidence type="ECO:0000313" key="3">
    <source>
        <dbReference type="Proteomes" id="UP000190135"/>
    </source>
</evidence>
<dbReference type="AlphaFoldDB" id="A0A1T4T3V3"/>
<dbReference type="Gene3D" id="1.10.3680.10">
    <property type="entry name" value="TerB-like"/>
    <property type="match status" value="1"/>
</dbReference>
<protein>
    <submittedName>
        <fullName evidence="2">Tellurite resistance protein TerB</fullName>
    </submittedName>
</protein>
<dbReference type="STRING" id="1365950.SAMN05428963_1184"/>
<dbReference type="Pfam" id="PF05099">
    <property type="entry name" value="TerB"/>
    <property type="match status" value="1"/>
</dbReference>
<organism evidence="2 3">
    <name type="scientific">Consotaella salsifontis</name>
    <dbReference type="NCBI Taxonomy" id="1365950"/>
    <lineage>
        <taxon>Bacteria</taxon>
        <taxon>Pseudomonadati</taxon>
        <taxon>Pseudomonadota</taxon>
        <taxon>Alphaproteobacteria</taxon>
        <taxon>Hyphomicrobiales</taxon>
        <taxon>Aurantimonadaceae</taxon>
        <taxon>Consotaella</taxon>
    </lineage>
</organism>
<name>A0A1T4T3V3_9HYPH</name>
<dbReference type="SUPFAM" id="SSF158682">
    <property type="entry name" value="TerB-like"/>
    <property type="match status" value="1"/>
</dbReference>
<reference evidence="2 3" key="1">
    <citation type="submission" date="2017-02" db="EMBL/GenBank/DDBJ databases">
        <authorList>
            <person name="Peterson S.W."/>
        </authorList>
    </citation>
    <scope>NUCLEOTIDE SEQUENCE [LARGE SCALE GENOMIC DNA]</scope>
    <source>
        <strain evidence="2 3">USBA 369</strain>
    </source>
</reference>
<evidence type="ECO:0000259" key="1">
    <source>
        <dbReference type="Pfam" id="PF05099"/>
    </source>
</evidence>
<dbReference type="CDD" id="cd07176">
    <property type="entry name" value="terB"/>
    <property type="match status" value="1"/>
</dbReference>
<gene>
    <name evidence="2" type="ORF">SAMN05428963_1184</name>
</gene>
<dbReference type="InterPro" id="IPR007791">
    <property type="entry name" value="DjlA_N"/>
</dbReference>
<proteinExistence type="predicted"/>
<feature type="domain" description="Co-chaperone DjlA N-terminal" evidence="1">
    <location>
        <begin position="12"/>
        <end position="129"/>
    </location>
</feature>
<keyword evidence="3" id="KW-1185">Reference proteome</keyword>
<dbReference type="InterPro" id="IPR029024">
    <property type="entry name" value="TerB-like"/>
</dbReference>